<feature type="region of interest" description="Disordered" evidence="1">
    <location>
        <begin position="229"/>
        <end position="255"/>
    </location>
</feature>
<dbReference type="SUPFAM" id="SSF46934">
    <property type="entry name" value="UBA-like"/>
    <property type="match status" value="1"/>
</dbReference>
<gene>
    <name evidence="4" type="primary">UBAP1L</name>
    <name evidence="4" type="ORF">CM83_51812</name>
</gene>
<evidence type="ECO:0000313" key="4">
    <source>
        <dbReference type="EMBL" id="JAG09640.1"/>
    </source>
</evidence>
<feature type="domain" description="UBA" evidence="2">
    <location>
        <begin position="360"/>
        <end position="403"/>
    </location>
</feature>
<protein>
    <submittedName>
        <fullName evidence="4">Ubiquitin-associated protein 1-like protein</fullName>
    </submittedName>
</protein>
<dbReference type="PROSITE" id="PS50030">
    <property type="entry name" value="UBA"/>
    <property type="match status" value="1"/>
</dbReference>
<feature type="compositionally biased region" description="Basic and acidic residues" evidence="1">
    <location>
        <begin position="64"/>
        <end position="82"/>
    </location>
</feature>
<dbReference type="InterPro" id="IPR023340">
    <property type="entry name" value="UMA"/>
</dbReference>
<feature type="region of interest" description="Disordered" evidence="1">
    <location>
        <begin position="267"/>
        <end position="293"/>
    </location>
</feature>
<feature type="domain" description="UMA" evidence="3">
    <location>
        <begin position="1"/>
        <end position="47"/>
    </location>
</feature>
<evidence type="ECO:0000256" key="1">
    <source>
        <dbReference type="SAM" id="MobiDB-lite"/>
    </source>
</evidence>
<feature type="compositionally biased region" description="Basic and acidic residues" evidence="1">
    <location>
        <begin position="232"/>
        <end position="251"/>
    </location>
</feature>
<feature type="region of interest" description="Disordered" evidence="1">
    <location>
        <begin position="64"/>
        <end position="105"/>
    </location>
</feature>
<dbReference type="CDD" id="cd14316">
    <property type="entry name" value="UBA2_UBAP1_like"/>
    <property type="match status" value="1"/>
</dbReference>
<evidence type="ECO:0000259" key="3">
    <source>
        <dbReference type="PROSITE" id="PS51497"/>
    </source>
</evidence>
<dbReference type="Gene3D" id="1.20.120.1920">
    <property type="entry name" value="UBAP1 SOUBA domain"/>
    <property type="match status" value="1"/>
</dbReference>
<dbReference type="PANTHER" id="PTHR15960">
    <property type="entry name" value="LD44032P"/>
    <property type="match status" value="1"/>
</dbReference>
<dbReference type="PANTHER" id="PTHR15960:SF5">
    <property type="entry name" value="LD44032P"/>
    <property type="match status" value="1"/>
</dbReference>
<dbReference type="GO" id="GO:0000813">
    <property type="term" value="C:ESCRT I complex"/>
    <property type="evidence" value="ECO:0007669"/>
    <property type="project" value="InterPro"/>
</dbReference>
<dbReference type="InterPro" id="IPR015940">
    <property type="entry name" value="UBA"/>
</dbReference>
<dbReference type="EMBL" id="GBHO01033964">
    <property type="protein sequence ID" value="JAG09640.1"/>
    <property type="molecule type" value="Transcribed_RNA"/>
</dbReference>
<dbReference type="PROSITE" id="PS51497">
    <property type="entry name" value="UMA"/>
    <property type="match status" value="1"/>
</dbReference>
<sequence length="403" mass="45143">MDGIPVKINEKYKPPRKLTLPACTLNRLNNVQFMSYVYDFSLETTVAEHMSRLNKISREEIEKHEAKISTEKPSPDKPKTHENGSTSNEPTMLTPVPTPISSSQGATTSLKDIFKYSDFENDTSSPFDNEELKTLNDMEELAHVLGATSVSGQNRDESLTRSANDWQQMNYGSPSQGQFYGNNINFNAISMSTSHPSLSCPVTYSSQLPMTGQYSSYQEPLQYNVSSNISTQDKHKHEDNRAPSSDDKAGNDDGDVSEIVKSLQEYLGQRKTENSHRPNPNSVKDIGSVPFSNLNDREQTMARTVGEMGFPLSRTTAAVQLFGTDESKIIEYLLLVQSFIDKGFTESQILHALEVNRGDENDTENYLKILSQIMKLGFKEEEVVNALARTSNDRDKALDILIR</sequence>
<dbReference type="InterPro" id="IPR042575">
    <property type="entry name" value="UBAP1_C"/>
</dbReference>
<dbReference type="InterPro" id="IPR009060">
    <property type="entry name" value="UBA-like_sf"/>
</dbReference>
<reference evidence="4" key="2">
    <citation type="submission" date="2014-07" db="EMBL/GenBank/DDBJ databases">
        <authorList>
            <person name="Hull J."/>
        </authorList>
    </citation>
    <scope>NUCLEOTIDE SEQUENCE</scope>
</reference>
<dbReference type="SMART" id="SM00165">
    <property type="entry name" value="UBA"/>
    <property type="match status" value="2"/>
</dbReference>
<dbReference type="GO" id="GO:0043162">
    <property type="term" value="P:ubiquitin-dependent protein catabolic process via the multivesicular body sorting pathway"/>
    <property type="evidence" value="ECO:0007669"/>
    <property type="project" value="InterPro"/>
</dbReference>
<evidence type="ECO:0000259" key="2">
    <source>
        <dbReference type="PROSITE" id="PS50030"/>
    </source>
</evidence>
<accession>A0A0A9WXU6</accession>
<dbReference type="AlphaFoldDB" id="A0A0A9WXU6"/>
<dbReference type="GO" id="GO:0043130">
    <property type="term" value="F:ubiquitin binding"/>
    <property type="evidence" value="ECO:0007669"/>
    <property type="project" value="InterPro"/>
</dbReference>
<dbReference type="InterPro" id="IPR038870">
    <property type="entry name" value="UBAP1"/>
</dbReference>
<reference evidence="4" key="1">
    <citation type="journal article" date="2014" name="PLoS ONE">
        <title>Transcriptome-Based Identification of ABC Transporters in the Western Tarnished Plant Bug Lygus hesperus.</title>
        <authorList>
            <person name="Hull J.J."/>
            <person name="Chaney K."/>
            <person name="Geib S.M."/>
            <person name="Fabrick J.A."/>
            <person name="Brent C.S."/>
            <person name="Walsh D."/>
            <person name="Lavine L.C."/>
        </authorList>
    </citation>
    <scope>NUCLEOTIDE SEQUENCE</scope>
</reference>
<organism evidence="4">
    <name type="scientific">Lygus hesperus</name>
    <name type="common">Western plant bug</name>
    <dbReference type="NCBI Taxonomy" id="30085"/>
    <lineage>
        <taxon>Eukaryota</taxon>
        <taxon>Metazoa</taxon>
        <taxon>Ecdysozoa</taxon>
        <taxon>Arthropoda</taxon>
        <taxon>Hexapoda</taxon>
        <taxon>Insecta</taxon>
        <taxon>Pterygota</taxon>
        <taxon>Neoptera</taxon>
        <taxon>Paraneoptera</taxon>
        <taxon>Hemiptera</taxon>
        <taxon>Heteroptera</taxon>
        <taxon>Panheteroptera</taxon>
        <taxon>Cimicomorpha</taxon>
        <taxon>Miridae</taxon>
        <taxon>Mirini</taxon>
        <taxon>Lygus</taxon>
    </lineage>
</organism>
<name>A0A0A9WXU6_LYGHE</name>
<proteinExistence type="predicted"/>